<evidence type="ECO:0000256" key="2">
    <source>
        <dbReference type="ARBA" id="ARBA00023235"/>
    </source>
</evidence>
<dbReference type="NCBIfam" id="NF004051">
    <property type="entry name" value="PRK05571.1"/>
    <property type="match status" value="1"/>
</dbReference>
<evidence type="ECO:0000256" key="3">
    <source>
        <dbReference type="PIRSR" id="PIRSR005384-1"/>
    </source>
</evidence>
<dbReference type="InterPro" id="IPR004785">
    <property type="entry name" value="RpiB"/>
</dbReference>
<dbReference type="InterPro" id="IPR036569">
    <property type="entry name" value="RpiB_LacA_LacB_sf"/>
</dbReference>
<evidence type="ECO:0000256" key="4">
    <source>
        <dbReference type="PIRSR" id="PIRSR005384-2"/>
    </source>
</evidence>
<feature type="active site" description="Proton acceptor" evidence="3">
    <location>
        <position position="65"/>
    </location>
</feature>
<reference evidence="5 6" key="1">
    <citation type="journal article" date="2002" name="Int. J. Syst. Evol. Microbiol.">
        <title>Sphingopyxis witflariensis sp. nov., isolated from activated sludge.</title>
        <authorList>
            <person name="Kampfer P."/>
            <person name="Witzenberger R."/>
            <person name="Denner E.B."/>
            <person name="Busse H.J."/>
            <person name="Neef A."/>
        </authorList>
    </citation>
    <scope>NUCLEOTIDE SEQUENCE [LARGE SCALE GENOMIC DNA]</scope>
    <source>
        <strain evidence="5 6">DSM 14551</strain>
    </source>
</reference>
<keyword evidence="2 5" id="KW-0413">Isomerase</keyword>
<proteinExistence type="inferred from homology"/>
<feature type="binding site" evidence="4">
    <location>
        <position position="132"/>
    </location>
    <ligand>
        <name>D-ribulose 5-phosphate</name>
        <dbReference type="ChEBI" id="CHEBI:58121"/>
    </ligand>
</feature>
<dbReference type="Pfam" id="PF02502">
    <property type="entry name" value="LacAB_rpiB"/>
    <property type="match status" value="1"/>
</dbReference>
<feature type="active site" description="Proton donor" evidence="3">
    <location>
        <position position="98"/>
    </location>
</feature>
<dbReference type="PANTHER" id="PTHR30345">
    <property type="entry name" value="RIBOSE-5-PHOSPHATE ISOMERASE B"/>
    <property type="match status" value="1"/>
</dbReference>
<feature type="binding site" evidence="4">
    <location>
        <begin position="66"/>
        <end position="70"/>
    </location>
    <ligand>
        <name>D-ribulose 5-phosphate</name>
        <dbReference type="ChEBI" id="CHEBI:58121"/>
    </ligand>
</feature>
<accession>A0A246K537</accession>
<dbReference type="Proteomes" id="UP000197097">
    <property type="component" value="Unassembled WGS sequence"/>
</dbReference>
<evidence type="ECO:0000313" key="5">
    <source>
        <dbReference type="EMBL" id="OWR01102.1"/>
    </source>
</evidence>
<dbReference type="GO" id="GO:0016861">
    <property type="term" value="F:intramolecular oxidoreductase activity, interconverting aldoses and ketoses"/>
    <property type="evidence" value="ECO:0007669"/>
    <property type="project" value="UniProtKB-ARBA"/>
</dbReference>
<protein>
    <submittedName>
        <fullName evidence="5">Ribose 5-phosphate isomerase B</fullName>
    </submittedName>
</protein>
<evidence type="ECO:0000313" key="6">
    <source>
        <dbReference type="Proteomes" id="UP000197097"/>
    </source>
</evidence>
<gene>
    <name evidence="5" type="primary">rpiB</name>
    <name evidence="5" type="ORF">CDQ91_01355</name>
</gene>
<dbReference type="InterPro" id="IPR003500">
    <property type="entry name" value="RpiB_LacA_LacB"/>
</dbReference>
<dbReference type="OrthoDB" id="1778624at2"/>
<evidence type="ECO:0000256" key="1">
    <source>
        <dbReference type="ARBA" id="ARBA00008754"/>
    </source>
</evidence>
<dbReference type="NCBIfam" id="TIGR00689">
    <property type="entry name" value="rpiB_lacA_lacB"/>
    <property type="match status" value="1"/>
</dbReference>
<dbReference type="EMBL" id="NISJ01000001">
    <property type="protein sequence ID" value="OWR01102.1"/>
    <property type="molecule type" value="Genomic_DNA"/>
</dbReference>
<dbReference type="RefSeq" id="WP_088470912.1">
    <property type="nucleotide sequence ID" value="NZ_NISJ01000001.1"/>
</dbReference>
<comment type="similarity">
    <text evidence="1">Belongs to the LacAB/RpiB family.</text>
</comment>
<dbReference type="Gene3D" id="3.40.1400.10">
    <property type="entry name" value="Sugar-phosphate isomerase, RpiB/LacA/LacB"/>
    <property type="match status" value="1"/>
</dbReference>
<feature type="binding site" evidence="4">
    <location>
        <position position="109"/>
    </location>
    <ligand>
        <name>D-ribulose 5-phosphate</name>
        <dbReference type="ChEBI" id="CHEBI:58121"/>
    </ligand>
</feature>
<dbReference type="PIRSF" id="PIRSF005384">
    <property type="entry name" value="RpiB_LacA_B"/>
    <property type="match status" value="1"/>
</dbReference>
<feature type="binding site" evidence="4">
    <location>
        <position position="136"/>
    </location>
    <ligand>
        <name>D-ribulose 5-phosphate</name>
        <dbReference type="ChEBI" id="CHEBI:58121"/>
    </ligand>
</feature>
<feature type="binding site" evidence="4">
    <location>
        <begin position="8"/>
        <end position="9"/>
    </location>
    <ligand>
        <name>D-ribulose 5-phosphate</name>
        <dbReference type="ChEBI" id="CHEBI:58121"/>
    </ligand>
</feature>
<sequence length="154" mass="16116">MRIAIASDHAAYELKAELADWLRDAGHEVADLGTNGPDSVDYPDFGYALAAAIADGSAERGVALCGSGIGISISVNRNPAARCALVGEPLSAKLAREHNDANVIAMGARLTGIDMAKACLTAFLATDFAGDRHARRVDKLSNPPKDLAQLETSR</sequence>
<dbReference type="SUPFAM" id="SSF89623">
    <property type="entry name" value="Ribose/Galactose isomerase RpiB/AlsB"/>
    <property type="match status" value="1"/>
</dbReference>
<dbReference type="NCBIfam" id="TIGR01120">
    <property type="entry name" value="rpiB"/>
    <property type="match status" value="1"/>
</dbReference>
<dbReference type="AlphaFoldDB" id="A0A246K537"/>
<organism evidence="5 6">
    <name type="scientific">Sphingopyxis witflariensis</name>
    <dbReference type="NCBI Taxonomy" id="173675"/>
    <lineage>
        <taxon>Bacteria</taxon>
        <taxon>Pseudomonadati</taxon>
        <taxon>Pseudomonadota</taxon>
        <taxon>Alphaproteobacteria</taxon>
        <taxon>Sphingomonadales</taxon>
        <taxon>Sphingomonadaceae</taxon>
        <taxon>Sphingopyxis</taxon>
    </lineage>
</organism>
<dbReference type="GO" id="GO:0005975">
    <property type="term" value="P:carbohydrate metabolic process"/>
    <property type="evidence" value="ECO:0007669"/>
    <property type="project" value="InterPro"/>
</dbReference>
<dbReference type="PANTHER" id="PTHR30345:SF0">
    <property type="entry name" value="DNA DAMAGE-REPAIR_TOLERATION PROTEIN DRT102"/>
    <property type="match status" value="1"/>
</dbReference>
<name>A0A246K537_9SPHN</name>
<comment type="caution">
    <text evidence="5">The sequence shown here is derived from an EMBL/GenBank/DDBJ whole genome shotgun (WGS) entry which is preliminary data.</text>
</comment>
<feature type="binding site" evidence="4">
    <location>
        <position position="99"/>
    </location>
    <ligand>
        <name>D-ribulose 5-phosphate</name>
        <dbReference type="ChEBI" id="CHEBI:58121"/>
    </ligand>
</feature>
<keyword evidence="6" id="KW-1185">Reference proteome</keyword>